<dbReference type="Proteomes" id="UP000182761">
    <property type="component" value="Unassembled WGS sequence"/>
</dbReference>
<organism evidence="1 2">
    <name type="scientific">Apibacter mensalis</name>
    <dbReference type="NCBI Taxonomy" id="1586267"/>
    <lineage>
        <taxon>Bacteria</taxon>
        <taxon>Pseudomonadati</taxon>
        <taxon>Bacteroidota</taxon>
        <taxon>Flavobacteriia</taxon>
        <taxon>Flavobacteriales</taxon>
        <taxon>Weeksellaceae</taxon>
        <taxon>Apibacter</taxon>
    </lineage>
</organism>
<evidence type="ECO:0000313" key="2">
    <source>
        <dbReference type="Proteomes" id="UP000182761"/>
    </source>
</evidence>
<reference evidence="1 2" key="1">
    <citation type="submission" date="2016-01" db="EMBL/GenBank/DDBJ databases">
        <authorList>
            <person name="McClelland M."/>
            <person name="Jain A."/>
            <person name="Saraogi P."/>
            <person name="Mendelson R."/>
            <person name="Westerman R."/>
            <person name="SanMiguel P."/>
            <person name="Csonka L."/>
        </authorList>
    </citation>
    <scope>NUCLEOTIDE SEQUENCE [LARGE SCALE GENOMIC DNA]</scope>
    <source>
        <strain evidence="1 2">R-53146</strain>
    </source>
</reference>
<keyword evidence="2" id="KW-1185">Reference proteome</keyword>
<dbReference type="EMBL" id="FCOR01000005">
    <property type="protein sequence ID" value="CVK16106.1"/>
    <property type="molecule type" value="Genomic_DNA"/>
</dbReference>
<dbReference type="AlphaFoldDB" id="A0A0X3AP30"/>
<sequence length="44" mass="5313">MFYIIKIMDEVIFQGKQIKKQKILVLNSLIYPMNVHKLEKLSYN</sequence>
<accession>A0A0X3AP30</accession>
<name>A0A0X3AP30_9FLAO</name>
<gene>
    <name evidence="1" type="ORF">Ga0061079_10565</name>
</gene>
<proteinExistence type="predicted"/>
<evidence type="ECO:0000313" key="1">
    <source>
        <dbReference type="EMBL" id="CVK16106.1"/>
    </source>
</evidence>
<protein>
    <submittedName>
        <fullName evidence="1">Uncharacterized protein</fullName>
    </submittedName>
</protein>